<dbReference type="Pfam" id="PF13456">
    <property type="entry name" value="RVT_3"/>
    <property type="match status" value="1"/>
</dbReference>
<dbReference type="InterPro" id="IPR053151">
    <property type="entry name" value="RNase_H-like"/>
</dbReference>
<dbReference type="PANTHER" id="PTHR47723:SF19">
    <property type="entry name" value="POLYNUCLEOTIDYL TRANSFERASE, RIBONUCLEASE H-LIKE SUPERFAMILY PROTEIN"/>
    <property type="match status" value="1"/>
</dbReference>
<dbReference type="AlphaFoldDB" id="A0A7J8YQ46"/>
<feature type="domain" description="RNase H type-1" evidence="1">
    <location>
        <begin position="18"/>
        <end position="106"/>
    </location>
</feature>
<dbReference type="InterPro" id="IPR002156">
    <property type="entry name" value="RNaseH_domain"/>
</dbReference>
<proteinExistence type="predicted"/>
<evidence type="ECO:0000313" key="3">
    <source>
        <dbReference type="Proteomes" id="UP000593577"/>
    </source>
</evidence>
<feature type="non-terminal residue" evidence="2">
    <location>
        <position position="1"/>
    </location>
</feature>
<name>A0A7J8YQ46_GOSAI</name>
<comment type="caution">
    <text evidence="2">The sequence shown here is derived from an EMBL/GenBank/DDBJ whole genome shotgun (WGS) entry which is preliminary data.</text>
</comment>
<evidence type="ECO:0000259" key="1">
    <source>
        <dbReference type="Pfam" id="PF13456"/>
    </source>
</evidence>
<organism evidence="2 3">
    <name type="scientific">Gossypium aridum</name>
    <name type="common">American cotton</name>
    <name type="synonym">Erioxylum aridum</name>
    <dbReference type="NCBI Taxonomy" id="34290"/>
    <lineage>
        <taxon>Eukaryota</taxon>
        <taxon>Viridiplantae</taxon>
        <taxon>Streptophyta</taxon>
        <taxon>Embryophyta</taxon>
        <taxon>Tracheophyta</taxon>
        <taxon>Spermatophyta</taxon>
        <taxon>Magnoliopsida</taxon>
        <taxon>eudicotyledons</taxon>
        <taxon>Gunneridae</taxon>
        <taxon>Pentapetalae</taxon>
        <taxon>rosids</taxon>
        <taxon>malvids</taxon>
        <taxon>Malvales</taxon>
        <taxon>Malvaceae</taxon>
        <taxon>Malvoideae</taxon>
        <taxon>Gossypium</taxon>
    </lineage>
</organism>
<dbReference type="GO" id="GO:0003676">
    <property type="term" value="F:nucleic acid binding"/>
    <property type="evidence" value="ECO:0007669"/>
    <property type="project" value="InterPro"/>
</dbReference>
<gene>
    <name evidence="2" type="ORF">Goari_022841</name>
</gene>
<evidence type="ECO:0000313" key="2">
    <source>
        <dbReference type="EMBL" id="MBA0701119.1"/>
    </source>
</evidence>
<dbReference type="PANTHER" id="PTHR47723">
    <property type="entry name" value="OS05G0353850 PROTEIN"/>
    <property type="match status" value="1"/>
</dbReference>
<dbReference type="EMBL" id="JABFAA010189107">
    <property type="protein sequence ID" value="MBA0701119.1"/>
    <property type="molecule type" value="Genomic_DNA"/>
</dbReference>
<accession>A0A7J8YQ46</accession>
<dbReference type="InterPro" id="IPR044730">
    <property type="entry name" value="RNase_H-like_dom_plant"/>
</dbReference>
<dbReference type="Proteomes" id="UP000593577">
    <property type="component" value="Unassembled WGS sequence"/>
</dbReference>
<reference evidence="2 3" key="1">
    <citation type="journal article" date="2019" name="Genome Biol. Evol.">
        <title>Insights into the evolution of the New World diploid cottons (Gossypium, subgenus Houzingenia) based on genome sequencing.</title>
        <authorList>
            <person name="Grover C.E."/>
            <person name="Arick M.A. 2nd"/>
            <person name="Thrash A."/>
            <person name="Conover J.L."/>
            <person name="Sanders W.S."/>
            <person name="Peterson D.G."/>
            <person name="Frelichowski J.E."/>
            <person name="Scheffler J.A."/>
            <person name="Scheffler B.E."/>
            <person name="Wendel J.F."/>
        </authorList>
    </citation>
    <scope>NUCLEOTIDE SEQUENCE [LARGE SCALE GENOMIC DNA]</scope>
    <source>
        <strain evidence="2">185</strain>
        <tissue evidence="2">Leaf</tissue>
    </source>
</reference>
<protein>
    <recommendedName>
        <fullName evidence="1">RNase H type-1 domain-containing protein</fullName>
    </recommendedName>
</protein>
<dbReference type="CDD" id="cd06222">
    <property type="entry name" value="RNase_H_like"/>
    <property type="match status" value="1"/>
</dbReference>
<sequence>IAEKVVRLKARNILDLSHKTQSSVSIAQLWRILDGLLLLQKQWHDRVLIVSDNLEVVKVIYDHNSARSSIFLVKRIQHDLSQEKMWFVRHIPRENNQATNILTKMAFANKVELYLFDASPLEIQEILEEDVARGALSPGSTL</sequence>
<dbReference type="GO" id="GO:0004523">
    <property type="term" value="F:RNA-DNA hybrid ribonuclease activity"/>
    <property type="evidence" value="ECO:0007669"/>
    <property type="project" value="InterPro"/>
</dbReference>
<keyword evidence="3" id="KW-1185">Reference proteome</keyword>